<proteinExistence type="predicted"/>
<organism evidence="1 2">
    <name type="scientific">Clonostachys rosea f. rosea IK726</name>
    <dbReference type="NCBI Taxonomy" id="1349383"/>
    <lineage>
        <taxon>Eukaryota</taxon>
        <taxon>Fungi</taxon>
        <taxon>Dikarya</taxon>
        <taxon>Ascomycota</taxon>
        <taxon>Pezizomycotina</taxon>
        <taxon>Sordariomycetes</taxon>
        <taxon>Hypocreomycetidae</taxon>
        <taxon>Hypocreales</taxon>
        <taxon>Bionectriaceae</taxon>
        <taxon>Clonostachys</taxon>
    </lineage>
</organism>
<comment type="caution">
    <text evidence="1">The sequence shown here is derived from an EMBL/GenBank/DDBJ whole genome shotgun (WGS) entry which is preliminary data.</text>
</comment>
<gene>
    <name evidence="1" type="ORF">CRV2_00015515</name>
</gene>
<reference evidence="1" key="1">
    <citation type="submission" date="2020-04" db="EMBL/GenBank/DDBJ databases">
        <authorList>
            <person name="Broberg M."/>
        </authorList>
    </citation>
    <scope>NUCLEOTIDE SEQUENCE</scope>
</reference>
<dbReference type="EMBL" id="CADEHS020000646">
    <property type="protein sequence ID" value="CAG9956958.1"/>
    <property type="molecule type" value="Genomic_DNA"/>
</dbReference>
<name>A0ACA9UWA7_BIOOC</name>
<evidence type="ECO:0000313" key="2">
    <source>
        <dbReference type="Proteomes" id="UP000836387"/>
    </source>
</evidence>
<keyword evidence="2" id="KW-1185">Reference proteome</keyword>
<sequence>MITLQAPSTLRVDLKEDPNMFHVAKISNESSQTADRVLEANHENNHIFFSYLEKDGVHMHNHIVHHALTLLALGADAAQVQHLYETNLHYQRTAVPVQPDVVKNLSDQAVYKKSLGNENNYASFVAFFEEEIRAKGVPVVINEYVFAEDFRADDMLARLFMGCGIEFNQPAIVAEALAQAAVHDDDYLFTFYHIAHARAGHSGRKRCLAELVDLASANEQCQTACHSAIFEKIRDGVLKNAMDETVELASQYQVGEDEIELRIAELCNATAYIVAGAQRASKLPRMDFFLMHPMNMTIFLGAITKQPWLSNASKARLLTYAGRISLVMHIAMGAPKLDLDVVRQYKPSEAAGTWDDAIRRAIKHPDDGHCAKMIRAVLFAEKVSQPYQDRPEFRLKGKDFEKLAAAIVDNLNPAGGKAGPYEDESWIRGAGFDDVWEGVPSA</sequence>
<dbReference type="Proteomes" id="UP000836387">
    <property type="component" value="Unassembled WGS sequence"/>
</dbReference>
<evidence type="ECO:0000313" key="1">
    <source>
        <dbReference type="EMBL" id="CAG9956958.1"/>
    </source>
</evidence>
<protein>
    <submittedName>
        <fullName evidence="1">Uncharacterized protein</fullName>
    </submittedName>
</protein>
<accession>A0ACA9UWA7</accession>
<reference evidence="1" key="2">
    <citation type="submission" date="2021-10" db="EMBL/GenBank/DDBJ databases">
        <authorList>
            <person name="Piombo E."/>
        </authorList>
    </citation>
    <scope>NUCLEOTIDE SEQUENCE</scope>
</reference>